<dbReference type="InterPro" id="IPR005031">
    <property type="entry name" value="COQ10_START"/>
</dbReference>
<organism evidence="3 4">
    <name type="scientific">Pseudonocardia acidicola</name>
    <dbReference type="NCBI Taxonomy" id="2724939"/>
    <lineage>
        <taxon>Bacteria</taxon>
        <taxon>Bacillati</taxon>
        <taxon>Actinomycetota</taxon>
        <taxon>Actinomycetes</taxon>
        <taxon>Pseudonocardiales</taxon>
        <taxon>Pseudonocardiaceae</taxon>
        <taxon>Pseudonocardia</taxon>
    </lineage>
</organism>
<feature type="domain" description="Coenzyme Q-binding protein COQ10 START" evidence="2">
    <location>
        <begin position="137"/>
        <end position="261"/>
    </location>
</feature>
<dbReference type="SUPFAM" id="SSF55961">
    <property type="entry name" value="Bet v1-like"/>
    <property type="match status" value="1"/>
</dbReference>
<evidence type="ECO:0000256" key="1">
    <source>
        <dbReference type="SAM" id="MobiDB-lite"/>
    </source>
</evidence>
<dbReference type="PANTHER" id="PTHR33824">
    <property type="entry name" value="POLYKETIDE CYCLASE/DEHYDRASE AND LIPID TRANSPORT SUPERFAMILY PROTEIN"/>
    <property type="match status" value="1"/>
</dbReference>
<feature type="region of interest" description="Disordered" evidence="1">
    <location>
        <begin position="274"/>
        <end position="299"/>
    </location>
</feature>
<accession>A0ABX1S5T0</accession>
<dbReference type="InterPro" id="IPR023393">
    <property type="entry name" value="START-like_dom_sf"/>
</dbReference>
<sequence length="299" mass="32718">MFSLGLGTAQLVAPGEMNRLVGADDDPRNRRIQRWAGGARELAAGVGIEARYRTTGWLWARVAGDVLDLTLLGAVLADPRHRPEQRRRAAAATAAVLGVTAADVRAALQLQHAGEHAANGHGGGGVKEIEAKAEITIHRPVAEVFAFWNDLENLPRFMRHLQSVTRLGADRSRWRAKAPAGMEIEWEAEVTAREIDEYISWRSVGGATVQNSGSVRFTPAPGDRGTEVRVHLHYRPPAGKIGAALAKLFGEEPGQQVRDDLRRFKQVLETGEVVRSEADPEGTRTRRLLAQRPAQPLPR</sequence>
<reference evidence="3 4" key="1">
    <citation type="submission" date="2020-04" db="EMBL/GenBank/DDBJ databases">
        <authorList>
            <person name="Klaysubun C."/>
            <person name="Duangmal K."/>
            <person name="Lipun K."/>
        </authorList>
    </citation>
    <scope>NUCLEOTIDE SEQUENCE [LARGE SCALE GENOMIC DNA]</scope>
    <source>
        <strain evidence="3 4">K10HN5</strain>
    </source>
</reference>
<evidence type="ECO:0000259" key="2">
    <source>
        <dbReference type="Pfam" id="PF03364"/>
    </source>
</evidence>
<dbReference type="Gene3D" id="3.30.530.20">
    <property type="match status" value="1"/>
</dbReference>
<proteinExistence type="predicted"/>
<dbReference type="PANTHER" id="PTHR33824:SF7">
    <property type="entry name" value="POLYKETIDE CYCLASE_DEHYDRASE AND LIPID TRANSPORT SUPERFAMILY PROTEIN"/>
    <property type="match status" value="1"/>
</dbReference>
<evidence type="ECO:0000313" key="4">
    <source>
        <dbReference type="Proteomes" id="UP000820669"/>
    </source>
</evidence>
<evidence type="ECO:0000313" key="3">
    <source>
        <dbReference type="EMBL" id="NMH96936.1"/>
    </source>
</evidence>
<dbReference type="Pfam" id="PF03364">
    <property type="entry name" value="Polyketide_cyc"/>
    <property type="match status" value="1"/>
</dbReference>
<protein>
    <submittedName>
        <fullName evidence="3">SRPBCC family protein</fullName>
    </submittedName>
</protein>
<comment type="caution">
    <text evidence="3">The sequence shown here is derived from an EMBL/GenBank/DDBJ whole genome shotgun (WGS) entry which is preliminary data.</text>
</comment>
<gene>
    <name evidence="3" type="ORF">HF526_06335</name>
</gene>
<keyword evidence="4" id="KW-1185">Reference proteome</keyword>
<dbReference type="EMBL" id="JAAXLA010000008">
    <property type="protein sequence ID" value="NMH96936.1"/>
    <property type="molecule type" value="Genomic_DNA"/>
</dbReference>
<feature type="compositionally biased region" description="Basic and acidic residues" evidence="1">
    <location>
        <begin position="274"/>
        <end position="284"/>
    </location>
</feature>
<name>A0ABX1S5T0_9PSEU</name>
<dbReference type="Proteomes" id="UP000820669">
    <property type="component" value="Unassembled WGS sequence"/>
</dbReference>
<dbReference type="InterPro" id="IPR047137">
    <property type="entry name" value="ORF3"/>
</dbReference>
<dbReference type="CDD" id="cd07817">
    <property type="entry name" value="SRPBCC_8"/>
    <property type="match status" value="1"/>
</dbReference>